<evidence type="ECO:0000256" key="1">
    <source>
        <dbReference type="SAM" id="Phobius"/>
    </source>
</evidence>
<accession>A0A4P8XJQ3</accession>
<evidence type="ECO:0000313" key="3">
    <source>
        <dbReference type="Proteomes" id="UP000300879"/>
    </source>
</evidence>
<keyword evidence="1" id="KW-0812">Transmembrane</keyword>
<proteinExistence type="predicted"/>
<evidence type="ECO:0000313" key="2">
    <source>
        <dbReference type="EMBL" id="QCT02877.1"/>
    </source>
</evidence>
<keyword evidence="1" id="KW-0472">Membrane</keyword>
<name>A0A4P8XJQ3_9BACL</name>
<dbReference type="KEGG" id="palo:E6C60_2162"/>
<keyword evidence="3" id="KW-1185">Reference proteome</keyword>
<reference evidence="2 3" key="1">
    <citation type="submission" date="2019-05" db="EMBL/GenBank/DDBJ databases">
        <authorList>
            <person name="Chen C."/>
        </authorList>
    </citation>
    <scope>NUCLEOTIDE SEQUENCE [LARGE SCALE GENOMIC DNA]</scope>
    <source>
        <strain evidence="2 3">HB172198</strain>
    </source>
</reference>
<dbReference type="EMBL" id="CP040396">
    <property type="protein sequence ID" value="QCT02877.1"/>
    <property type="molecule type" value="Genomic_DNA"/>
</dbReference>
<gene>
    <name evidence="2" type="ORF">E6C60_2162</name>
</gene>
<sequence length="70" mass="7817">MDSDDIFCVKAVLIISYTFNTLNSSESSPQQDAKDFYIILITAIAFYLLFVAPRSTEEEGGNPVGRHENL</sequence>
<keyword evidence="1" id="KW-1133">Transmembrane helix</keyword>
<dbReference type="Proteomes" id="UP000300879">
    <property type="component" value="Chromosome"/>
</dbReference>
<organism evidence="2 3">
    <name type="scientific">Paenibacillus algicola</name>
    <dbReference type="NCBI Taxonomy" id="2565926"/>
    <lineage>
        <taxon>Bacteria</taxon>
        <taxon>Bacillati</taxon>
        <taxon>Bacillota</taxon>
        <taxon>Bacilli</taxon>
        <taxon>Bacillales</taxon>
        <taxon>Paenibacillaceae</taxon>
        <taxon>Paenibacillus</taxon>
    </lineage>
</organism>
<feature type="transmembrane region" description="Helical" evidence="1">
    <location>
        <begin position="36"/>
        <end position="52"/>
    </location>
</feature>
<protein>
    <submittedName>
        <fullName evidence="2">Uncharacterized protein</fullName>
    </submittedName>
</protein>
<dbReference type="AlphaFoldDB" id="A0A4P8XJQ3"/>